<gene>
    <name evidence="8" type="ORF">SAMN05421874_10149</name>
</gene>
<evidence type="ECO:0000256" key="3">
    <source>
        <dbReference type="ARBA" id="ARBA00022692"/>
    </source>
</evidence>
<dbReference type="EMBL" id="FNFB01000001">
    <property type="protein sequence ID" value="SDJ20316.1"/>
    <property type="molecule type" value="Genomic_DNA"/>
</dbReference>
<dbReference type="InterPro" id="IPR010432">
    <property type="entry name" value="RDD"/>
</dbReference>
<reference evidence="8 9" key="1">
    <citation type="submission" date="2016-10" db="EMBL/GenBank/DDBJ databases">
        <authorList>
            <person name="de Groot N.N."/>
        </authorList>
    </citation>
    <scope>NUCLEOTIDE SEQUENCE [LARGE SCALE GENOMIC DNA]</scope>
    <source>
        <strain evidence="8 9">CGMCC 4.5681</strain>
    </source>
</reference>
<name>A0A1G8RTN6_9ACTN</name>
<dbReference type="PANTHER" id="PTHR36115">
    <property type="entry name" value="PROLINE-RICH ANTIGEN HOMOLOG-RELATED"/>
    <property type="match status" value="1"/>
</dbReference>
<dbReference type="InterPro" id="IPR051791">
    <property type="entry name" value="Pra-immunoreactive"/>
</dbReference>
<dbReference type="PIRSF" id="PIRSF021697">
    <property type="entry name" value="UCP021697"/>
    <property type="match status" value="1"/>
</dbReference>
<keyword evidence="2" id="KW-1003">Cell membrane</keyword>
<dbReference type="STRING" id="683260.SAMN05421874_10149"/>
<feature type="transmembrane region" description="Helical" evidence="6">
    <location>
        <begin position="101"/>
        <end position="119"/>
    </location>
</feature>
<organism evidence="8 9">
    <name type="scientific">Nonomuraea maritima</name>
    <dbReference type="NCBI Taxonomy" id="683260"/>
    <lineage>
        <taxon>Bacteria</taxon>
        <taxon>Bacillati</taxon>
        <taxon>Actinomycetota</taxon>
        <taxon>Actinomycetes</taxon>
        <taxon>Streptosporangiales</taxon>
        <taxon>Streptosporangiaceae</taxon>
        <taxon>Nonomuraea</taxon>
    </lineage>
</organism>
<evidence type="ECO:0000256" key="1">
    <source>
        <dbReference type="ARBA" id="ARBA00004651"/>
    </source>
</evidence>
<evidence type="ECO:0000256" key="5">
    <source>
        <dbReference type="ARBA" id="ARBA00023136"/>
    </source>
</evidence>
<sequence>MRSAGVDLGYPGERLGLPESGSGSITGWGRRIGALVIDWMICTWFVVQLVLRMNPAESPWAPVAVFALQYLLLVAFMGQTFGHRLMGIRVAAMDGGDPRLLPVAVRTVLLCLAVPALIWDRDHRGVHDRVSNTMVVRM</sequence>
<evidence type="ECO:0000256" key="2">
    <source>
        <dbReference type="ARBA" id="ARBA00022475"/>
    </source>
</evidence>
<feature type="domain" description="RDD" evidence="7">
    <location>
        <begin position="26"/>
        <end position="132"/>
    </location>
</feature>
<dbReference type="Pfam" id="PF06271">
    <property type="entry name" value="RDD"/>
    <property type="match status" value="1"/>
</dbReference>
<protein>
    <submittedName>
        <fullName evidence="8">Uncharacterized membrane protein YckC, RDD family</fullName>
    </submittedName>
</protein>
<dbReference type="Proteomes" id="UP000198683">
    <property type="component" value="Unassembled WGS sequence"/>
</dbReference>
<evidence type="ECO:0000256" key="4">
    <source>
        <dbReference type="ARBA" id="ARBA00022989"/>
    </source>
</evidence>
<comment type="subcellular location">
    <subcellularLocation>
        <location evidence="1">Cell membrane</location>
        <topology evidence="1">Multi-pass membrane protein</topology>
    </subcellularLocation>
</comment>
<dbReference type="InterPro" id="IPR016795">
    <property type="entry name" value="UCP021697"/>
</dbReference>
<feature type="transmembrane region" description="Helical" evidence="6">
    <location>
        <begin position="32"/>
        <end position="51"/>
    </location>
</feature>
<accession>A0A1G8RTN6</accession>
<keyword evidence="5 6" id="KW-0472">Membrane</keyword>
<dbReference type="GO" id="GO:0005886">
    <property type="term" value="C:plasma membrane"/>
    <property type="evidence" value="ECO:0007669"/>
    <property type="project" value="UniProtKB-SubCell"/>
</dbReference>
<keyword evidence="3 6" id="KW-0812">Transmembrane</keyword>
<proteinExistence type="predicted"/>
<feature type="transmembrane region" description="Helical" evidence="6">
    <location>
        <begin position="63"/>
        <end position="81"/>
    </location>
</feature>
<dbReference type="PANTHER" id="PTHR36115:SF6">
    <property type="entry name" value="PROLINE-RICH ANTIGEN HOMOLOG"/>
    <property type="match status" value="1"/>
</dbReference>
<evidence type="ECO:0000313" key="8">
    <source>
        <dbReference type="EMBL" id="SDJ20316.1"/>
    </source>
</evidence>
<evidence type="ECO:0000313" key="9">
    <source>
        <dbReference type="Proteomes" id="UP000198683"/>
    </source>
</evidence>
<evidence type="ECO:0000259" key="7">
    <source>
        <dbReference type="Pfam" id="PF06271"/>
    </source>
</evidence>
<evidence type="ECO:0000256" key="6">
    <source>
        <dbReference type="SAM" id="Phobius"/>
    </source>
</evidence>
<keyword evidence="9" id="KW-1185">Reference proteome</keyword>
<keyword evidence="4 6" id="KW-1133">Transmembrane helix</keyword>
<dbReference type="AlphaFoldDB" id="A0A1G8RTN6"/>